<proteinExistence type="predicted"/>
<sequence length="243" mass="26822">MADVLTMFSFILALASAIIFFAFYFRQKRNNREFERRIEALEHRPLASYTDTVLSPSNSDPNSLVVRTPEDASNPDLPGLPDSHSSPKIAAQAPPDEELSAALASALAEIHSTLSTLPSNLPTRLKTLETSLTDLQNNLTALSNTTTTRDEQTEHRKAAVAKLRDFRTTVNDANYKFAEMMQTVPADDVEGATLARLTALDIIVRHQQLALIPLFNNMRDQAYRKANGGVRPGGYPPGGWHYA</sequence>
<evidence type="ECO:0000313" key="3">
    <source>
        <dbReference type="EMBL" id="KAF2119108.1"/>
    </source>
</evidence>
<evidence type="ECO:0000313" key="4">
    <source>
        <dbReference type="Proteomes" id="UP000799770"/>
    </source>
</evidence>
<dbReference type="EMBL" id="ML977316">
    <property type="protein sequence ID" value="KAF2119108.1"/>
    <property type="molecule type" value="Genomic_DNA"/>
</dbReference>
<keyword evidence="2" id="KW-0472">Membrane</keyword>
<dbReference type="Proteomes" id="UP000799770">
    <property type="component" value="Unassembled WGS sequence"/>
</dbReference>
<evidence type="ECO:0000256" key="1">
    <source>
        <dbReference type="SAM" id="MobiDB-lite"/>
    </source>
</evidence>
<gene>
    <name evidence="3" type="ORF">BDV96DRAFT_684698</name>
</gene>
<keyword evidence="2" id="KW-0812">Transmembrane</keyword>
<keyword evidence="4" id="KW-1185">Reference proteome</keyword>
<protein>
    <submittedName>
        <fullName evidence="3">Uncharacterized protein</fullName>
    </submittedName>
</protein>
<feature type="region of interest" description="Disordered" evidence="1">
    <location>
        <begin position="51"/>
        <end position="95"/>
    </location>
</feature>
<name>A0A6A5ZKZ2_9PLEO</name>
<dbReference type="AlphaFoldDB" id="A0A6A5ZKZ2"/>
<feature type="transmembrane region" description="Helical" evidence="2">
    <location>
        <begin position="6"/>
        <end position="25"/>
    </location>
</feature>
<reference evidence="3" key="1">
    <citation type="journal article" date="2020" name="Stud. Mycol.">
        <title>101 Dothideomycetes genomes: a test case for predicting lifestyles and emergence of pathogens.</title>
        <authorList>
            <person name="Haridas S."/>
            <person name="Albert R."/>
            <person name="Binder M."/>
            <person name="Bloem J."/>
            <person name="Labutti K."/>
            <person name="Salamov A."/>
            <person name="Andreopoulos B."/>
            <person name="Baker S."/>
            <person name="Barry K."/>
            <person name="Bills G."/>
            <person name="Bluhm B."/>
            <person name="Cannon C."/>
            <person name="Castanera R."/>
            <person name="Culley D."/>
            <person name="Daum C."/>
            <person name="Ezra D."/>
            <person name="Gonzalez J."/>
            <person name="Henrissat B."/>
            <person name="Kuo A."/>
            <person name="Liang C."/>
            <person name="Lipzen A."/>
            <person name="Lutzoni F."/>
            <person name="Magnuson J."/>
            <person name="Mondo S."/>
            <person name="Nolan M."/>
            <person name="Ohm R."/>
            <person name="Pangilinan J."/>
            <person name="Park H.-J."/>
            <person name="Ramirez L."/>
            <person name="Alfaro M."/>
            <person name="Sun H."/>
            <person name="Tritt A."/>
            <person name="Yoshinaga Y."/>
            <person name="Zwiers L.-H."/>
            <person name="Turgeon B."/>
            <person name="Goodwin S."/>
            <person name="Spatafora J."/>
            <person name="Crous P."/>
            <person name="Grigoriev I."/>
        </authorList>
    </citation>
    <scope>NUCLEOTIDE SEQUENCE</scope>
    <source>
        <strain evidence="3">CBS 627.86</strain>
    </source>
</reference>
<accession>A0A6A5ZKZ2</accession>
<organism evidence="3 4">
    <name type="scientific">Lophiotrema nucula</name>
    <dbReference type="NCBI Taxonomy" id="690887"/>
    <lineage>
        <taxon>Eukaryota</taxon>
        <taxon>Fungi</taxon>
        <taxon>Dikarya</taxon>
        <taxon>Ascomycota</taxon>
        <taxon>Pezizomycotina</taxon>
        <taxon>Dothideomycetes</taxon>
        <taxon>Pleosporomycetidae</taxon>
        <taxon>Pleosporales</taxon>
        <taxon>Lophiotremataceae</taxon>
        <taxon>Lophiotrema</taxon>
    </lineage>
</organism>
<feature type="compositionally biased region" description="Polar residues" evidence="1">
    <location>
        <begin position="51"/>
        <end position="62"/>
    </location>
</feature>
<evidence type="ECO:0000256" key="2">
    <source>
        <dbReference type="SAM" id="Phobius"/>
    </source>
</evidence>
<keyword evidence="2" id="KW-1133">Transmembrane helix</keyword>